<feature type="domain" description="SusD-like N-terminal" evidence="7">
    <location>
        <begin position="23"/>
        <end position="218"/>
    </location>
</feature>
<dbReference type="eggNOG" id="COG0614">
    <property type="taxonomic scope" value="Bacteria"/>
</dbReference>
<dbReference type="GO" id="GO:0009279">
    <property type="term" value="C:cell outer membrane"/>
    <property type="evidence" value="ECO:0007669"/>
    <property type="project" value="UniProtKB-SubCell"/>
</dbReference>
<evidence type="ECO:0000313" key="9">
    <source>
        <dbReference type="Proteomes" id="UP000031802"/>
    </source>
</evidence>
<comment type="subcellular location">
    <subcellularLocation>
        <location evidence="1">Cell outer membrane</location>
    </subcellularLocation>
</comment>
<proteinExistence type="inferred from homology"/>
<evidence type="ECO:0000256" key="3">
    <source>
        <dbReference type="ARBA" id="ARBA00022729"/>
    </source>
</evidence>
<evidence type="ECO:0000256" key="4">
    <source>
        <dbReference type="ARBA" id="ARBA00023136"/>
    </source>
</evidence>
<organism evidence="8 9">
    <name type="scientific">Sphingobacterium deserti</name>
    <dbReference type="NCBI Taxonomy" id="1229276"/>
    <lineage>
        <taxon>Bacteria</taxon>
        <taxon>Pseudomonadati</taxon>
        <taxon>Bacteroidota</taxon>
        <taxon>Sphingobacteriia</taxon>
        <taxon>Sphingobacteriales</taxon>
        <taxon>Sphingobacteriaceae</taxon>
        <taxon>Sphingobacterium</taxon>
    </lineage>
</organism>
<feature type="domain" description="RagB/SusD" evidence="6">
    <location>
        <begin position="311"/>
        <end position="602"/>
    </location>
</feature>
<dbReference type="Gene3D" id="1.25.40.390">
    <property type="match status" value="1"/>
</dbReference>
<keyword evidence="3" id="KW-0732">Signal</keyword>
<name>A0A0B8SZ43_9SPHI</name>
<dbReference type="InterPro" id="IPR033985">
    <property type="entry name" value="SusD-like_N"/>
</dbReference>
<accession>A0A0B8SZ43</accession>
<comment type="similarity">
    <text evidence="2">Belongs to the SusD family.</text>
</comment>
<sequence>MKKIINFCLILFTITIVSSCKNYLDQVPDDVITIDKIFQSKVNTDRFLANIYNTLPNEHAQRFVGTGNAGPWNAASDDSKYTWDFNYANNMNRSVWANTDGTVNGFWTNYYRGIRNASYFMANIDGANAAEVTELMKSTYKAEARALRALYYFFLVRMYGAVPILGEGVLDLNAPIEDLKLSRTPFDECIAFIVSELDIAYANLPYLPANDEFGRITKGIVKAYKAQALLLQASPLFNGNQDYASVVNRDGTPLYSASVDAGKWTTAATATKEFLDEFVPTYYDLYTVANADPFQAAYLACRNVMTIDWNKEWIFARANSGNNMQYDRTPKHVGFPSAAQGGGAHGATQSIVDAYFMRNGLPIENPASGYVSTGFVSFRAPFDVANRTTFAMYANREPRFYVGITYNGSYWLNQANSSTAVISNFNYNGNSGRVQSTSDVTPTGYTVRKNVAANGNSRGALLLRLANMYLDYAEALNESSPGNADILRYVNLIRSRAGVPLYGSAAIPAPTSQDDMRQAIRRERRVELAFESVRYFDTRRWKIAASTDSGPVYGLNLQADGDAFYQKTLIETRIFRPERDYLFPIPNNEVLKNENLVQNPGW</sequence>
<dbReference type="InterPro" id="IPR011990">
    <property type="entry name" value="TPR-like_helical_dom_sf"/>
</dbReference>
<evidence type="ECO:0000256" key="2">
    <source>
        <dbReference type="ARBA" id="ARBA00006275"/>
    </source>
</evidence>
<evidence type="ECO:0000256" key="1">
    <source>
        <dbReference type="ARBA" id="ARBA00004442"/>
    </source>
</evidence>
<dbReference type="RefSeq" id="WP_037503020.1">
    <property type="nucleotide sequence ID" value="NZ_JJMU01000066.1"/>
</dbReference>
<dbReference type="AlphaFoldDB" id="A0A0B8SZ43"/>
<dbReference type="SUPFAM" id="SSF48452">
    <property type="entry name" value="TPR-like"/>
    <property type="match status" value="1"/>
</dbReference>
<keyword evidence="9" id="KW-1185">Reference proteome</keyword>
<evidence type="ECO:0000256" key="5">
    <source>
        <dbReference type="ARBA" id="ARBA00023237"/>
    </source>
</evidence>
<reference evidence="9" key="1">
    <citation type="submission" date="2014-04" db="EMBL/GenBank/DDBJ databases">
        <title>Whole-Genome optical mapping and complete genome sequence of Sphingobacterium deserti sp. nov., a new spaces isolated from desert in the west of China.</title>
        <authorList>
            <person name="Teng C."/>
            <person name="Zhou Z."/>
            <person name="Li X."/>
            <person name="Chen M."/>
            <person name="Lin M."/>
            <person name="Wang L."/>
            <person name="Su S."/>
            <person name="Zhang C."/>
            <person name="Zhang W."/>
        </authorList>
    </citation>
    <scope>NUCLEOTIDE SEQUENCE [LARGE SCALE GENOMIC DNA]</scope>
    <source>
        <strain evidence="9">ACCC05744</strain>
    </source>
</reference>
<gene>
    <name evidence="8" type="ORF">DI53_3646</name>
</gene>
<protein>
    <submittedName>
        <fullName evidence="8">RagB/SusD domain protein</fullName>
    </submittedName>
</protein>
<keyword evidence="4" id="KW-0472">Membrane</keyword>
<dbReference type="Proteomes" id="UP000031802">
    <property type="component" value="Unassembled WGS sequence"/>
</dbReference>
<dbReference type="InterPro" id="IPR012944">
    <property type="entry name" value="SusD_RagB_dom"/>
</dbReference>
<evidence type="ECO:0000313" key="8">
    <source>
        <dbReference type="EMBL" id="KGE12606.1"/>
    </source>
</evidence>
<dbReference type="PROSITE" id="PS51257">
    <property type="entry name" value="PROKAR_LIPOPROTEIN"/>
    <property type="match status" value="1"/>
</dbReference>
<dbReference type="OrthoDB" id="608091at2"/>
<comment type="caution">
    <text evidence="8">The sequence shown here is derived from an EMBL/GenBank/DDBJ whole genome shotgun (WGS) entry which is preliminary data.</text>
</comment>
<evidence type="ECO:0000259" key="6">
    <source>
        <dbReference type="Pfam" id="PF07980"/>
    </source>
</evidence>
<dbReference type="PATRIC" id="fig|1229276.3.peg.3769"/>
<dbReference type="EMBL" id="JJMU01000066">
    <property type="protein sequence ID" value="KGE12606.1"/>
    <property type="molecule type" value="Genomic_DNA"/>
</dbReference>
<evidence type="ECO:0000259" key="7">
    <source>
        <dbReference type="Pfam" id="PF14322"/>
    </source>
</evidence>
<dbReference type="Pfam" id="PF07980">
    <property type="entry name" value="SusD_RagB"/>
    <property type="match status" value="1"/>
</dbReference>
<dbReference type="STRING" id="1229276.DI53_3646"/>
<dbReference type="Pfam" id="PF14322">
    <property type="entry name" value="SusD-like_3"/>
    <property type="match status" value="1"/>
</dbReference>
<reference evidence="8 9" key="2">
    <citation type="journal article" date="2015" name="PLoS ONE">
        <title>Whole-Genome Optical Mapping and Finished Genome Sequence of Sphingobacterium deserti sp. nov., a New Species Isolated from the Western Desert of China.</title>
        <authorList>
            <person name="Teng C."/>
            <person name="Zhou Z."/>
            <person name="Molnar I."/>
            <person name="Li X."/>
            <person name="Tang R."/>
            <person name="Chen M."/>
            <person name="Wang L."/>
            <person name="Su S."/>
            <person name="Zhang W."/>
            <person name="Lin M."/>
        </authorList>
    </citation>
    <scope>NUCLEOTIDE SEQUENCE [LARGE SCALE GENOMIC DNA]</scope>
    <source>
        <strain evidence="9">ACCC05744</strain>
    </source>
</reference>
<keyword evidence="5" id="KW-0998">Cell outer membrane</keyword>